<dbReference type="GO" id="GO:0016020">
    <property type="term" value="C:membrane"/>
    <property type="evidence" value="ECO:0007669"/>
    <property type="project" value="TreeGrafter"/>
</dbReference>
<dbReference type="OrthoDB" id="7531at2157"/>
<dbReference type="InterPro" id="IPR050266">
    <property type="entry name" value="AB_hydrolase_sf"/>
</dbReference>
<dbReference type="SUPFAM" id="SSF53474">
    <property type="entry name" value="alpha/beta-Hydrolases"/>
    <property type="match status" value="1"/>
</dbReference>
<dbReference type="AlphaFoldDB" id="A0A1G5WIM8"/>
<dbReference type="PRINTS" id="PR00111">
    <property type="entry name" value="ABHYDROLASE"/>
</dbReference>
<sequence length="252" mass="28565">MKINYLLEGDGDKTIVFIHGLSDSLLYWLPLTSVLKSDYMVLSYDLRGHGESELGFDEFTVDLLSDDLHNLLNDLGIDEASLIGLSLGGNVALNFALNYPDFTDKLVLMSTFSEVDDELHEKFLEFRDAIDVSFEEFYDVIINYVLPDEMIEKHKGDLEFIKMEAAKTANLKAIKNAIDMGMEFNVTSRLSEIDSPALILSGRDDEITSVELQRILNDNIDDSEMVIFENTRHNLLIGQNIEEILKLIRGFV</sequence>
<name>A0A1G5WIM8_9EURY</name>
<accession>A0A1G5WIM8</accession>
<dbReference type="InterPro" id="IPR029058">
    <property type="entry name" value="AB_hydrolase_fold"/>
</dbReference>
<proteinExistence type="predicted"/>
<dbReference type="Pfam" id="PF00561">
    <property type="entry name" value="Abhydrolase_1"/>
    <property type="match status" value="1"/>
</dbReference>
<evidence type="ECO:0000259" key="1">
    <source>
        <dbReference type="Pfam" id="PF00561"/>
    </source>
</evidence>
<dbReference type="RefSeq" id="WP_149731996.1">
    <property type="nucleotide sequence ID" value="NZ_FMXB01000010.1"/>
</dbReference>
<dbReference type="EMBL" id="FMXB01000010">
    <property type="protein sequence ID" value="SDA58038.1"/>
    <property type="molecule type" value="Genomic_DNA"/>
</dbReference>
<feature type="domain" description="AB hydrolase-1" evidence="1">
    <location>
        <begin position="14"/>
        <end position="143"/>
    </location>
</feature>
<dbReference type="InterPro" id="IPR000073">
    <property type="entry name" value="AB_hydrolase_1"/>
</dbReference>
<evidence type="ECO:0000313" key="2">
    <source>
        <dbReference type="EMBL" id="SDA58038.1"/>
    </source>
</evidence>
<organism evidence="2 3">
    <name type="scientific">Methanobrevibacter millerae</name>
    <dbReference type="NCBI Taxonomy" id="230361"/>
    <lineage>
        <taxon>Archaea</taxon>
        <taxon>Methanobacteriati</taxon>
        <taxon>Methanobacteriota</taxon>
        <taxon>Methanomada group</taxon>
        <taxon>Methanobacteria</taxon>
        <taxon>Methanobacteriales</taxon>
        <taxon>Methanobacteriaceae</taxon>
        <taxon>Methanobrevibacter</taxon>
    </lineage>
</organism>
<evidence type="ECO:0000313" key="3">
    <source>
        <dbReference type="Proteomes" id="UP000323439"/>
    </source>
</evidence>
<protein>
    <submittedName>
        <fullName evidence="2">Pimeloyl-ACP methyl ester carboxylesterase</fullName>
    </submittedName>
</protein>
<gene>
    <name evidence="2" type="ORF">SAMN02910315_01459</name>
</gene>
<keyword evidence="3" id="KW-1185">Reference proteome</keyword>
<dbReference type="Proteomes" id="UP000323439">
    <property type="component" value="Unassembled WGS sequence"/>
</dbReference>
<dbReference type="Gene3D" id="3.40.50.1820">
    <property type="entry name" value="alpha/beta hydrolase"/>
    <property type="match status" value="1"/>
</dbReference>
<reference evidence="2 3" key="1">
    <citation type="submission" date="2016-10" db="EMBL/GenBank/DDBJ databases">
        <authorList>
            <person name="Varghese N."/>
            <person name="Submissions S."/>
        </authorList>
    </citation>
    <scope>NUCLEOTIDE SEQUENCE [LARGE SCALE GENOMIC DNA]</scope>
    <source>
        <strain evidence="2 3">DSM 16643</strain>
    </source>
</reference>
<dbReference type="PANTHER" id="PTHR43798">
    <property type="entry name" value="MONOACYLGLYCEROL LIPASE"/>
    <property type="match status" value="1"/>
</dbReference>
<dbReference type="PANTHER" id="PTHR43798:SF33">
    <property type="entry name" value="HYDROLASE, PUTATIVE (AFU_ORTHOLOGUE AFUA_2G14860)-RELATED"/>
    <property type="match status" value="1"/>
</dbReference>